<accession>A0A453FVS3</accession>
<organism evidence="1 2">
    <name type="scientific">Aegilops tauschii subsp. strangulata</name>
    <name type="common">Goatgrass</name>
    <dbReference type="NCBI Taxonomy" id="200361"/>
    <lineage>
        <taxon>Eukaryota</taxon>
        <taxon>Viridiplantae</taxon>
        <taxon>Streptophyta</taxon>
        <taxon>Embryophyta</taxon>
        <taxon>Tracheophyta</taxon>
        <taxon>Spermatophyta</taxon>
        <taxon>Magnoliopsida</taxon>
        <taxon>Liliopsida</taxon>
        <taxon>Poales</taxon>
        <taxon>Poaceae</taxon>
        <taxon>BOP clade</taxon>
        <taxon>Pooideae</taxon>
        <taxon>Triticodae</taxon>
        <taxon>Triticeae</taxon>
        <taxon>Triticinae</taxon>
        <taxon>Aegilops</taxon>
    </lineage>
</organism>
<reference evidence="1" key="4">
    <citation type="submission" date="2019-03" db="UniProtKB">
        <authorList>
            <consortium name="EnsemblPlants"/>
        </authorList>
    </citation>
    <scope>IDENTIFICATION</scope>
</reference>
<evidence type="ECO:0000313" key="1">
    <source>
        <dbReference type="EnsemblPlants" id="AET3Gv20796500.4"/>
    </source>
</evidence>
<dbReference type="EnsemblPlants" id="AET3Gv20796500.4">
    <property type="protein sequence ID" value="AET3Gv20796500.4"/>
    <property type="gene ID" value="AET3Gv20796500"/>
</dbReference>
<evidence type="ECO:0000313" key="2">
    <source>
        <dbReference type="Proteomes" id="UP000015105"/>
    </source>
</evidence>
<dbReference type="Proteomes" id="UP000015105">
    <property type="component" value="Chromosome 3D"/>
</dbReference>
<proteinExistence type="predicted"/>
<keyword evidence="2" id="KW-1185">Reference proteome</keyword>
<reference evidence="2" key="1">
    <citation type="journal article" date="2014" name="Science">
        <title>Ancient hybridizations among the ancestral genomes of bread wheat.</title>
        <authorList>
            <consortium name="International Wheat Genome Sequencing Consortium,"/>
            <person name="Marcussen T."/>
            <person name="Sandve S.R."/>
            <person name="Heier L."/>
            <person name="Spannagl M."/>
            <person name="Pfeifer M."/>
            <person name="Jakobsen K.S."/>
            <person name="Wulff B.B."/>
            <person name="Steuernagel B."/>
            <person name="Mayer K.F."/>
            <person name="Olsen O.A."/>
        </authorList>
    </citation>
    <scope>NUCLEOTIDE SEQUENCE [LARGE SCALE GENOMIC DNA]</scope>
    <source>
        <strain evidence="2">cv. AL8/78</strain>
    </source>
</reference>
<dbReference type="Gramene" id="AET3Gv20796500.4">
    <property type="protein sequence ID" value="AET3Gv20796500.4"/>
    <property type="gene ID" value="AET3Gv20796500"/>
</dbReference>
<reference evidence="1" key="5">
    <citation type="journal article" date="2021" name="G3 (Bethesda)">
        <title>Aegilops tauschii genome assembly Aet v5.0 features greater sequence contiguity and improved annotation.</title>
        <authorList>
            <person name="Wang L."/>
            <person name="Zhu T."/>
            <person name="Rodriguez J.C."/>
            <person name="Deal K.R."/>
            <person name="Dubcovsky J."/>
            <person name="McGuire P.E."/>
            <person name="Lux T."/>
            <person name="Spannagl M."/>
            <person name="Mayer K.F.X."/>
            <person name="Baldrich P."/>
            <person name="Meyers B.C."/>
            <person name="Huo N."/>
            <person name="Gu Y.Q."/>
            <person name="Zhou H."/>
            <person name="Devos K.M."/>
            <person name="Bennetzen J.L."/>
            <person name="Unver T."/>
            <person name="Budak H."/>
            <person name="Gulick P.J."/>
            <person name="Galiba G."/>
            <person name="Kalapos B."/>
            <person name="Nelson D.R."/>
            <person name="Li P."/>
            <person name="You F.M."/>
            <person name="Luo M.C."/>
            <person name="Dvorak J."/>
        </authorList>
    </citation>
    <scope>NUCLEOTIDE SEQUENCE [LARGE SCALE GENOMIC DNA]</scope>
    <source>
        <strain evidence="1">cv. AL8/78</strain>
    </source>
</reference>
<name>A0A453FVS3_AEGTS</name>
<sequence>MPGASSRDSPGASARSAVYRSWPGTSASMTLISMLWMSLLSLGRGWKTSPTVGEGGELCFQ</sequence>
<reference evidence="2" key="2">
    <citation type="journal article" date="2017" name="Nat. Plants">
        <title>The Aegilops tauschii genome reveals multiple impacts of transposons.</title>
        <authorList>
            <person name="Zhao G."/>
            <person name="Zou C."/>
            <person name="Li K."/>
            <person name="Wang K."/>
            <person name="Li T."/>
            <person name="Gao L."/>
            <person name="Zhang X."/>
            <person name="Wang H."/>
            <person name="Yang Z."/>
            <person name="Liu X."/>
            <person name="Jiang W."/>
            <person name="Mao L."/>
            <person name="Kong X."/>
            <person name="Jiao Y."/>
            <person name="Jia J."/>
        </authorList>
    </citation>
    <scope>NUCLEOTIDE SEQUENCE [LARGE SCALE GENOMIC DNA]</scope>
    <source>
        <strain evidence="2">cv. AL8/78</strain>
    </source>
</reference>
<reference evidence="1" key="3">
    <citation type="journal article" date="2017" name="Nature">
        <title>Genome sequence of the progenitor of the wheat D genome Aegilops tauschii.</title>
        <authorList>
            <person name="Luo M.C."/>
            <person name="Gu Y.Q."/>
            <person name="Puiu D."/>
            <person name="Wang H."/>
            <person name="Twardziok S.O."/>
            <person name="Deal K.R."/>
            <person name="Huo N."/>
            <person name="Zhu T."/>
            <person name="Wang L."/>
            <person name="Wang Y."/>
            <person name="McGuire P.E."/>
            <person name="Liu S."/>
            <person name="Long H."/>
            <person name="Ramasamy R.K."/>
            <person name="Rodriguez J.C."/>
            <person name="Van S.L."/>
            <person name="Yuan L."/>
            <person name="Wang Z."/>
            <person name="Xia Z."/>
            <person name="Xiao L."/>
            <person name="Anderson O.D."/>
            <person name="Ouyang S."/>
            <person name="Liang Y."/>
            <person name="Zimin A.V."/>
            <person name="Pertea G."/>
            <person name="Qi P."/>
            <person name="Bennetzen J.L."/>
            <person name="Dai X."/>
            <person name="Dawson M.W."/>
            <person name="Muller H.G."/>
            <person name="Kugler K."/>
            <person name="Rivarola-Duarte L."/>
            <person name="Spannagl M."/>
            <person name="Mayer K.F.X."/>
            <person name="Lu F.H."/>
            <person name="Bevan M.W."/>
            <person name="Leroy P."/>
            <person name="Li P."/>
            <person name="You F.M."/>
            <person name="Sun Q."/>
            <person name="Liu Z."/>
            <person name="Lyons E."/>
            <person name="Wicker T."/>
            <person name="Salzberg S.L."/>
            <person name="Devos K.M."/>
            <person name="Dvorak J."/>
        </authorList>
    </citation>
    <scope>NUCLEOTIDE SEQUENCE [LARGE SCALE GENOMIC DNA]</scope>
    <source>
        <strain evidence="1">cv. AL8/78</strain>
    </source>
</reference>
<protein>
    <submittedName>
        <fullName evidence="1">Uncharacterized protein</fullName>
    </submittedName>
</protein>
<dbReference type="AlphaFoldDB" id="A0A453FVS3"/>